<dbReference type="SUPFAM" id="SSF51735">
    <property type="entry name" value="NAD(P)-binding Rossmann-fold domains"/>
    <property type="match status" value="1"/>
</dbReference>
<protein>
    <submittedName>
        <fullName evidence="2">NAD(P)H dehydrogenase (Quinone)</fullName>
    </submittedName>
</protein>
<accession>A0ABY1KVE4</accession>
<dbReference type="InterPro" id="IPR052718">
    <property type="entry name" value="NmrA-type_oxidoreductase"/>
</dbReference>
<evidence type="ECO:0000259" key="1">
    <source>
        <dbReference type="Pfam" id="PF13460"/>
    </source>
</evidence>
<dbReference type="Proteomes" id="UP000185728">
    <property type="component" value="Unassembled WGS sequence"/>
</dbReference>
<evidence type="ECO:0000313" key="3">
    <source>
        <dbReference type="Proteomes" id="UP000185728"/>
    </source>
</evidence>
<dbReference type="EMBL" id="FTOB01000003">
    <property type="protein sequence ID" value="SIS69945.1"/>
    <property type="molecule type" value="Genomic_DNA"/>
</dbReference>
<keyword evidence="3" id="KW-1185">Reference proteome</keyword>
<dbReference type="PANTHER" id="PTHR47129">
    <property type="entry name" value="QUINONE OXIDOREDUCTASE 2"/>
    <property type="match status" value="1"/>
</dbReference>
<evidence type="ECO:0000313" key="2">
    <source>
        <dbReference type="EMBL" id="SIS69945.1"/>
    </source>
</evidence>
<sequence length="283" mass="30086">MKMKIAVTGATGKLGRLVIEKLKERTAEANIVALARTPQKGKDLGVEVRPFDYGNLAQMTESLAGVDKLLLISGSELGQRLVQHANVINAAKNAGVKAMAYTSLLHVDKSSSSLVPEHLGTEKALAESGIPHTLLRNGWYTENYTDTLKDVIAKGTIYGSAGEGKISSASREDYAEAAALVLTTEGHEGKTYELAGDQAFTMTDYALEVSRQAQKAIPYVNLPEAEYAKALQEAGMPAPIAGFLASSDVSTEKGDLFDDGHQLSLLLGRHTTPLSRSIAASIA</sequence>
<dbReference type="PANTHER" id="PTHR47129:SF1">
    <property type="entry name" value="NMRA-LIKE DOMAIN-CONTAINING PROTEIN"/>
    <property type="match status" value="1"/>
</dbReference>
<dbReference type="Gene3D" id="3.40.50.720">
    <property type="entry name" value="NAD(P)-binding Rossmann-like Domain"/>
    <property type="match status" value="1"/>
</dbReference>
<dbReference type="InterPro" id="IPR036291">
    <property type="entry name" value="NAD(P)-bd_dom_sf"/>
</dbReference>
<feature type="domain" description="NAD(P)-binding" evidence="1">
    <location>
        <begin position="9"/>
        <end position="183"/>
    </location>
</feature>
<dbReference type="InterPro" id="IPR016040">
    <property type="entry name" value="NAD(P)-bd_dom"/>
</dbReference>
<comment type="caution">
    <text evidence="2">The sequence shown here is derived from an EMBL/GenBank/DDBJ whole genome shotgun (WGS) entry which is preliminary data.</text>
</comment>
<reference evidence="2 3" key="1">
    <citation type="submission" date="2017-01" db="EMBL/GenBank/DDBJ databases">
        <authorList>
            <person name="Varghese N."/>
            <person name="Submissions S."/>
        </authorList>
    </citation>
    <scope>NUCLEOTIDE SEQUENCE [LARGE SCALE GENOMIC DNA]</scope>
    <source>
        <strain evidence="2 3">DSM 2061</strain>
    </source>
</reference>
<name>A0ABY1KVE4_9FLAO</name>
<dbReference type="CDD" id="cd05269">
    <property type="entry name" value="TMR_SDR_a"/>
    <property type="match status" value="1"/>
</dbReference>
<dbReference type="Pfam" id="PF13460">
    <property type="entry name" value="NAD_binding_10"/>
    <property type="match status" value="1"/>
</dbReference>
<gene>
    <name evidence="2" type="ORF">SAMN05421766_103464</name>
</gene>
<proteinExistence type="predicted"/>
<organism evidence="2 3">
    <name type="scientific">Zobellia uliginosa</name>
    <dbReference type="NCBI Taxonomy" id="143224"/>
    <lineage>
        <taxon>Bacteria</taxon>
        <taxon>Pseudomonadati</taxon>
        <taxon>Bacteroidota</taxon>
        <taxon>Flavobacteriia</taxon>
        <taxon>Flavobacteriales</taxon>
        <taxon>Flavobacteriaceae</taxon>
        <taxon>Zobellia</taxon>
    </lineage>
</organism>
<dbReference type="Gene3D" id="3.90.25.10">
    <property type="entry name" value="UDP-galactose 4-epimerase, domain 1"/>
    <property type="match status" value="1"/>
</dbReference>